<proteinExistence type="predicted"/>
<comment type="caution">
    <text evidence="2">The sequence shown here is derived from an EMBL/GenBank/DDBJ whole genome shotgun (WGS) entry which is preliminary data.</text>
</comment>
<evidence type="ECO:0000256" key="1">
    <source>
        <dbReference type="SAM" id="MobiDB-lite"/>
    </source>
</evidence>
<accession>A0A9Q3I2Q2</accession>
<protein>
    <submittedName>
        <fullName evidence="2">Uncharacterized protein</fullName>
    </submittedName>
</protein>
<sequence length="105" mass="11856">MRICMCQHFSTQRHSSAEGDKQGVSFTPYQYKQQIKDHKSTIAHKSLPNIPTCASGSEFPQVLLDQIFPAYYSQLTQRTFSTPLGLNSTEQKQHSSSQNLPPQDP</sequence>
<gene>
    <name evidence="2" type="ORF">O181_065548</name>
</gene>
<reference evidence="2" key="1">
    <citation type="submission" date="2021-03" db="EMBL/GenBank/DDBJ databases">
        <title>Draft genome sequence of rust myrtle Austropuccinia psidii MF-1, a brazilian biotype.</title>
        <authorList>
            <person name="Quecine M.C."/>
            <person name="Pachon D.M.R."/>
            <person name="Bonatelli M.L."/>
            <person name="Correr F.H."/>
            <person name="Franceschini L.M."/>
            <person name="Leite T.F."/>
            <person name="Margarido G.R.A."/>
            <person name="Almeida C.A."/>
            <person name="Ferrarezi J.A."/>
            <person name="Labate C.A."/>
        </authorList>
    </citation>
    <scope>NUCLEOTIDE SEQUENCE</scope>
    <source>
        <strain evidence="2">MF-1</strain>
    </source>
</reference>
<organism evidence="2 3">
    <name type="scientific">Austropuccinia psidii MF-1</name>
    <dbReference type="NCBI Taxonomy" id="1389203"/>
    <lineage>
        <taxon>Eukaryota</taxon>
        <taxon>Fungi</taxon>
        <taxon>Dikarya</taxon>
        <taxon>Basidiomycota</taxon>
        <taxon>Pucciniomycotina</taxon>
        <taxon>Pucciniomycetes</taxon>
        <taxon>Pucciniales</taxon>
        <taxon>Sphaerophragmiaceae</taxon>
        <taxon>Austropuccinia</taxon>
    </lineage>
</organism>
<feature type="region of interest" description="Disordered" evidence="1">
    <location>
        <begin position="83"/>
        <end position="105"/>
    </location>
</feature>
<evidence type="ECO:0000313" key="2">
    <source>
        <dbReference type="EMBL" id="MBW0525833.1"/>
    </source>
</evidence>
<keyword evidence="3" id="KW-1185">Reference proteome</keyword>
<dbReference type="EMBL" id="AVOT02032106">
    <property type="protein sequence ID" value="MBW0525833.1"/>
    <property type="molecule type" value="Genomic_DNA"/>
</dbReference>
<dbReference type="Proteomes" id="UP000765509">
    <property type="component" value="Unassembled WGS sequence"/>
</dbReference>
<name>A0A9Q3I2Q2_9BASI</name>
<evidence type="ECO:0000313" key="3">
    <source>
        <dbReference type="Proteomes" id="UP000765509"/>
    </source>
</evidence>
<dbReference type="AlphaFoldDB" id="A0A9Q3I2Q2"/>